<dbReference type="InterPro" id="IPR035994">
    <property type="entry name" value="Nucleoside_phosphorylase_sf"/>
</dbReference>
<dbReference type="STRING" id="467210.HMPREF1866_02838"/>
<dbReference type="Pfam" id="PF01048">
    <property type="entry name" value="PNP_UDP_1"/>
    <property type="match status" value="1"/>
</dbReference>
<name>A0A133ZBV4_9FIRM</name>
<dbReference type="GO" id="GO:0004850">
    <property type="term" value="F:uridine phosphorylase activity"/>
    <property type="evidence" value="ECO:0007669"/>
    <property type="project" value="UniProtKB-EC"/>
</dbReference>
<protein>
    <recommendedName>
        <fullName evidence="2">Uridine phosphorylase</fullName>
        <ecNumber evidence="1">2.4.2.3</ecNumber>
    </recommendedName>
</protein>
<dbReference type="GO" id="GO:0004731">
    <property type="term" value="F:purine-nucleoside phosphorylase activity"/>
    <property type="evidence" value="ECO:0007669"/>
    <property type="project" value="TreeGrafter"/>
</dbReference>
<proteinExistence type="predicted"/>
<evidence type="ECO:0000256" key="1">
    <source>
        <dbReference type="ARBA" id="ARBA00011888"/>
    </source>
</evidence>
<dbReference type="SUPFAM" id="SSF53167">
    <property type="entry name" value="Purine and uridine phosphorylases"/>
    <property type="match status" value="1"/>
</dbReference>
<dbReference type="PATRIC" id="fig|467210.3.peg.2815"/>
<reference evidence="6" key="1">
    <citation type="submission" date="2016-01" db="EMBL/GenBank/DDBJ databases">
        <authorList>
            <person name="Mitreva M."/>
            <person name="Pepin K.H."/>
            <person name="Mihindukulasuriya K.A."/>
            <person name="Fulton R."/>
            <person name="Fronick C."/>
            <person name="O'Laughlin M."/>
            <person name="Miner T."/>
            <person name="Herter B."/>
            <person name="Rosa B.A."/>
            <person name="Cordes M."/>
            <person name="Tomlinson C."/>
            <person name="Wollam A."/>
            <person name="Palsikar V.B."/>
            <person name="Mardis E.R."/>
            <person name="Wilson R.K."/>
        </authorList>
    </citation>
    <scope>NUCLEOTIDE SEQUENCE [LARGE SCALE GENOMIC DNA]</scope>
    <source>
        <strain evidence="6">DNF00896</strain>
    </source>
</reference>
<evidence type="ECO:0000256" key="3">
    <source>
        <dbReference type="ARBA" id="ARBA00048447"/>
    </source>
</evidence>
<dbReference type="InterPro" id="IPR000845">
    <property type="entry name" value="Nucleoside_phosphorylase_d"/>
</dbReference>
<dbReference type="Proteomes" id="UP000070394">
    <property type="component" value="Unassembled WGS sequence"/>
</dbReference>
<organism evidence="5 6">
    <name type="scientific">Lachnoanaerobaculum saburreum</name>
    <dbReference type="NCBI Taxonomy" id="467210"/>
    <lineage>
        <taxon>Bacteria</taxon>
        <taxon>Bacillati</taxon>
        <taxon>Bacillota</taxon>
        <taxon>Clostridia</taxon>
        <taxon>Lachnospirales</taxon>
        <taxon>Lachnospiraceae</taxon>
        <taxon>Lachnoanaerobaculum</taxon>
    </lineage>
</organism>
<dbReference type="PANTHER" id="PTHR43691:SF11">
    <property type="entry name" value="FI09636P-RELATED"/>
    <property type="match status" value="1"/>
</dbReference>
<evidence type="ECO:0000259" key="4">
    <source>
        <dbReference type="Pfam" id="PF01048"/>
    </source>
</evidence>
<evidence type="ECO:0000256" key="2">
    <source>
        <dbReference type="ARBA" id="ARBA00021980"/>
    </source>
</evidence>
<dbReference type="AlphaFoldDB" id="A0A133ZBV4"/>
<keyword evidence="6" id="KW-1185">Reference proteome</keyword>
<comment type="catalytic activity">
    <reaction evidence="3">
        <text>uridine + phosphate = alpha-D-ribose 1-phosphate + uracil</text>
        <dbReference type="Rhea" id="RHEA:24388"/>
        <dbReference type="ChEBI" id="CHEBI:16704"/>
        <dbReference type="ChEBI" id="CHEBI:17568"/>
        <dbReference type="ChEBI" id="CHEBI:43474"/>
        <dbReference type="ChEBI" id="CHEBI:57720"/>
        <dbReference type="EC" id="2.4.2.3"/>
    </reaction>
</comment>
<dbReference type="PANTHER" id="PTHR43691">
    <property type="entry name" value="URIDINE PHOSPHORYLASE"/>
    <property type="match status" value="1"/>
</dbReference>
<accession>A0A133ZBV4</accession>
<evidence type="ECO:0000313" key="5">
    <source>
        <dbReference type="EMBL" id="KXB52920.1"/>
    </source>
</evidence>
<feature type="domain" description="Nucleoside phosphorylase" evidence="4">
    <location>
        <begin position="61"/>
        <end position="232"/>
    </location>
</feature>
<dbReference type="EC" id="2.4.2.3" evidence="1"/>
<comment type="caution">
    <text evidence="5">The sequence shown here is derived from an EMBL/GenBank/DDBJ whole genome shotgun (WGS) entry which is preliminary data.</text>
</comment>
<dbReference type="Gene3D" id="3.40.50.1580">
    <property type="entry name" value="Nucleoside phosphorylase domain"/>
    <property type="match status" value="1"/>
</dbReference>
<dbReference type="GO" id="GO:0005829">
    <property type="term" value="C:cytosol"/>
    <property type="evidence" value="ECO:0007669"/>
    <property type="project" value="TreeGrafter"/>
</dbReference>
<dbReference type="EMBL" id="LSDA01000145">
    <property type="protein sequence ID" value="KXB52920.1"/>
    <property type="molecule type" value="Genomic_DNA"/>
</dbReference>
<gene>
    <name evidence="5" type="ORF">HMPREF1866_02838</name>
</gene>
<sequence length="257" mass="29015">MLKMIIKNEIPILEYDNFSIEVIKPNHGCEELKLPEKCVFAFLGDCVDEFAMNSNAIIAEEFENCCRTTNIYVIEYKGQRICLVRPNIGAPASVQLLDRLIACGCKKIIATGSCGVLRDIKENAFLIPTKALRDEGTSFHYLPPSRYIEIDRKMIGEIKDVFEKLDIPFEECITWTTDGFFRETREMVQYRLSEGCSAVEMECAALAACSQKRGASFGQFFFTADSLASVTEHDERNWGISSHSRALHLALNLICNI</sequence>
<dbReference type="GO" id="GO:0006152">
    <property type="term" value="P:purine nucleoside catabolic process"/>
    <property type="evidence" value="ECO:0007669"/>
    <property type="project" value="TreeGrafter"/>
</dbReference>
<dbReference type="CDD" id="cd09007">
    <property type="entry name" value="NP-I_spr0068"/>
    <property type="match status" value="1"/>
</dbReference>
<evidence type="ECO:0000313" key="6">
    <source>
        <dbReference type="Proteomes" id="UP000070394"/>
    </source>
</evidence>